<dbReference type="EMBL" id="UOEE01000038">
    <property type="protein sequence ID" value="VAV87466.1"/>
    <property type="molecule type" value="Genomic_DNA"/>
</dbReference>
<protein>
    <submittedName>
        <fullName evidence="2">Uncharacterized protein</fullName>
    </submittedName>
</protein>
<evidence type="ECO:0000313" key="2">
    <source>
        <dbReference type="EMBL" id="VAV87466.1"/>
    </source>
</evidence>
<evidence type="ECO:0000256" key="1">
    <source>
        <dbReference type="SAM" id="MobiDB-lite"/>
    </source>
</evidence>
<gene>
    <name evidence="2" type="ORF">MNBD_ALPHA06-181</name>
</gene>
<proteinExistence type="predicted"/>
<name>A0A3B0RF25_9ZZZZ</name>
<sequence>MDTLNMISRSCPLRAHARPPPPQKAGEEKEGRRNQNLAEPFFRNKLDLLIFYALTKC</sequence>
<reference evidence="2" key="1">
    <citation type="submission" date="2018-06" db="EMBL/GenBank/DDBJ databases">
        <authorList>
            <person name="Zhirakovskaya E."/>
        </authorList>
    </citation>
    <scope>NUCLEOTIDE SEQUENCE</scope>
</reference>
<feature type="region of interest" description="Disordered" evidence="1">
    <location>
        <begin position="1"/>
        <end position="37"/>
    </location>
</feature>
<accession>A0A3B0RF25</accession>
<organism evidence="2">
    <name type="scientific">hydrothermal vent metagenome</name>
    <dbReference type="NCBI Taxonomy" id="652676"/>
    <lineage>
        <taxon>unclassified sequences</taxon>
        <taxon>metagenomes</taxon>
        <taxon>ecological metagenomes</taxon>
    </lineage>
</organism>
<dbReference type="AlphaFoldDB" id="A0A3B0RF25"/>